<dbReference type="InterPro" id="IPR036383">
    <property type="entry name" value="TSP1_rpt_sf"/>
</dbReference>
<gene>
    <name evidence="5" type="primary">Adamtsl1</name>
</gene>
<name>A0A6F9D5N3_9ASCI</name>
<dbReference type="PROSITE" id="PS50835">
    <property type="entry name" value="IG_LIKE"/>
    <property type="match status" value="4"/>
</dbReference>
<feature type="domain" description="Ig-like" evidence="4">
    <location>
        <begin position="813"/>
        <end position="897"/>
    </location>
</feature>
<dbReference type="InterPro" id="IPR050958">
    <property type="entry name" value="Cell_Adh-Cytoskel_Orgn"/>
</dbReference>
<organism evidence="5">
    <name type="scientific">Phallusia mammillata</name>
    <dbReference type="NCBI Taxonomy" id="59560"/>
    <lineage>
        <taxon>Eukaryota</taxon>
        <taxon>Metazoa</taxon>
        <taxon>Chordata</taxon>
        <taxon>Tunicata</taxon>
        <taxon>Ascidiacea</taxon>
        <taxon>Phlebobranchia</taxon>
        <taxon>Ascidiidae</taxon>
        <taxon>Phallusia</taxon>
    </lineage>
</organism>
<evidence type="ECO:0000256" key="3">
    <source>
        <dbReference type="SAM" id="MobiDB-lite"/>
    </source>
</evidence>
<dbReference type="SMART" id="SM00209">
    <property type="entry name" value="TSP1"/>
    <property type="match status" value="6"/>
</dbReference>
<dbReference type="InterPro" id="IPR036179">
    <property type="entry name" value="Ig-like_dom_sf"/>
</dbReference>
<feature type="domain" description="Ig-like" evidence="4">
    <location>
        <begin position="476"/>
        <end position="566"/>
    </location>
</feature>
<dbReference type="Gene3D" id="2.20.100.10">
    <property type="entry name" value="Thrombospondin type-1 (TSP1) repeat"/>
    <property type="match status" value="6"/>
</dbReference>
<dbReference type="InterPro" id="IPR007110">
    <property type="entry name" value="Ig-like_dom"/>
</dbReference>
<dbReference type="PANTHER" id="PTHR45080:SF8">
    <property type="entry name" value="IG-LIKE DOMAIN-CONTAINING PROTEIN"/>
    <property type="match status" value="1"/>
</dbReference>
<feature type="domain" description="Ig-like" evidence="4">
    <location>
        <begin position="922"/>
        <end position="1014"/>
    </location>
</feature>
<dbReference type="SMART" id="SM00408">
    <property type="entry name" value="IGc2"/>
    <property type="match status" value="4"/>
</dbReference>
<accession>A0A6F9D5N3</accession>
<dbReference type="SMART" id="SM00409">
    <property type="entry name" value="IG"/>
    <property type="match status" value="4"/>
</dbReference>
<evidence type="ECO:0000256" key="2">
    <source>
        <dbReference type="ARBA" id="ARBA00023157"/>
    </source>
</evidence>
<dbReference type="SUPFAM" id="SSF82895">
    <property type="entry name" value="TSP-1 type 1 repeat"/>
    <property type="match status" value="7"/>
</dbReference>
<dbReference type="InterPro" id="IPR013783">
    <property type="entry name" value="Ig-like_fold"/>
</dbReference>
<keyword evidence="2" id="KW-1015">Disulfide bond</keyword>
<dbReference type="Gene3D" id="2.60.40.10">
    <property type="entry name" value="Immunoglobulins"/>
    <property type="match status" value="4"/>
</dbReference>
<dbReference type="EMBL" id="LR782719">
    <property type="protein sequence ID" value="CAB3220004.1"/>
    <property type="molecule type" value="mRNA"/>
</dbReference>
<dbReference type="InterPro" id="IPR000884">
    <property type="entry name" value="TSP1_rpt"/>
</dbReference>
<dbReference type="InterPro" id="IPR003598">
    <property type="entry name" value="Ig_sub2"/>
</dbReference>
<dbReference type="CDD" id="cd00096">
    <property type="entry name" value="Ig"/>
    <property type="match status" value="1"/>
</dbReference>
<evidence type="ECO:0000313" key="5">
    <source>
        <dbReference type="EMBL" id="CAB3220004.1"/>
    </source>
</evidence>
<dbReference type="Pfam" id="PF13927">
    <property type="entry name" value="Ig_3"/>
    <property type="match status" value="2"/>
</dbReference>
<dbReference type="InterPro" id="IPR013098">
    <property type="entry name" value="Ig_I-set"/>
</dbReference>
<dbReference type="PROSITE" id="PS50092">
    <property type="entry name" value="TSP1"/>
    <property type="match status" value="6"/>
</dbReference>
<dbReference type="GO" id="GO:0007156">
    <property type="term" value="P:homophilic cell adhesion via plasma membrane adhesion molecules"/>
    <property type="evidence" value="ECO:0007669"/>
    <property type="project" value="TreeGrafter"/>
</dbReference>
<dbReference type="PANTHER" id="PTHR45080">
    <property type="entry name" value="CONTACTIN 5"/>
    <property type="match status" value="1"/>
</dbReference>
<dbReference type="Pfam" id="PF07679">
    <property type="entry name" value="I-set"/>
    <property type="match status" value="2"/>
</dbReference>
<proteinExistence type="evidence at transcript level"/>
<dbReference type="InterPro" id="IPR003599">
    <property type="entry name" value="Ig_sub"/>
</dbReference>
<protein>
    <submittedName>
        <fullName evidence="5">ADAMTS-like protein 1</fullName>
    </submittedName>
</protein>
<evidence type="ECO:0000259" key="4">
    <source>
        <dbReference type="PROSITE" id="PS50835"/>
    </source>
</evidence>
<feature type="region of interest" description="Disordered" evidence="3">
    <location>
        <begin position="109"/>
        <end position="129"/>
    </location>
</feature>
<feature type="domain" description="Ig-like" evidence="4">
    <location>
        <begin position="691"/>
        <end position="795"/>
    </location>
</feature>
<reference evidence="5" key="1">
    <citation type="submission" date="2020-04" db="EMBL/GenBank/DDBJ databases">
        <authorList>
            <person name="Neveu A P."/>
        </authorList>
    </citation>
    <scope>NUCLEOTIDE SEQUENCE</scope>
    <source>
        <tissue evidence="5">Whole embryo</tissue>
    </source>
</reference>
<dbReference type="GO" id="GO:0005886">
    <property type="term" value="C:plasma membrane"/>
    <property type="evidence" value="ECO:0007669"/>
    <property type="project" value="TreeGrafter"/>
</dbReference>
<sequence length="1302" mass="144252">MQLQIADSQDCVLPTQNFIVCTECQCGKPPNQPANICESRCQEPLLPTLKRQAVKQSEPDGSHAVCHWSPPHKIRTPRGYLANPKALSQPCWHQPVASTLVTKSTALKREAQSHLNKEHTSPEHHSRPIDCTSTIEACRPTGLTVEARTSREESGALPLNSERIQCRIGCRHYPAAKTRSLYKGNVVTSQLVTGQRARSCKDTTQSRDLETIDFLNNAIKLPQAGQSRRRLPARTHRIKGFVGGFSLLNVLSGFPAKFALFLLLFHMAEPRAAHGIPIRWHIGPYQDCNVTCGRGIQNRTVVCRRRPEGIDNDDVTEGLGEPMPDLMCPAPKPQNQRICSQSRCDPVWVGLRWGKCSRFCGRGFQERKVVCRQKLGTGEIVKVNDLHCPRKPPQTKRPCNIRSCTPRYVVKKWPPCRRSCGKEIVTRTVRCGVLQVGNPFPKIVNPKLCARQRRPPSMKNCNLPKCTANIVQATKPFNQTSREARVKFHIGSGAIVWAGTIVVIRCKVQKYWQNQIQWRFQGEPIDFDDERYQLLPGGSLRIHKVALQDSGAYTCLVGSSRADSLVLVTPDPEDLFDSLPTVTTDPDGIDVVVPPLVSLAPKEERIPVFNDQISFANSLSFIEEMDETPNERNGIYSSPYTIVRDVYETDSPNYLPEIDGDINEIVNAFQQRSVGDSVVLVSRMNHTAGHPRITSPPTTSPLQSGRDVTVYVGGNLIVGAAVSVTIFCEAEGDPFPVITWYREDVRLPEHLKRQYILADGSLRIYNPEVGDSGSYTCVASNPYGNDTALTSLTVTVPPRIRSTTEPHFDLTSPVVEVTVGSSITAKLGSKVLIRCPAAAHPKAYVLWSKDSTGLRQNARTLHDNTLEIYPTTEADQGLFGCEASNPSGSDYQASSLILIDPPHLTETPNEAPDIDGMMGNLPGLLLTSPATESYRVKAYSSVMMSCPVTGFPEPSIEWTFNGIPLVELGRTLDYQLMHQDRILQIPVANMETEGLYQCTASNEGGNFTTSLLLGLSEYSYEFGNYTQCTTTCGGRGTRYRRLLCIEERSKEVDEWFCTGLPKPALEMEPCNRVDCPPHFVIGPWGDCPVTCGDGVRTRATPCVVLMSDGSTREVAAEECLSQHQQPNNTMQCQAGPCPVWKAGPWRRCSKKCAGKGVGRRTRRIFCVSGNGTTNEPKHACKGQSKPTRKELCPNSRCEPLWVVSPWSVCSQSCGKGGIQTRILHCVFGGRRRQSAGKLCQKHRRPNVSGSCNRFPCKEGARITPPRLPPAGVPCINRSRKCPLIKRIGLCPKYRHLCCRICR</sequence>
<feature type="compositionally biased region" description="Basic and acidic residues" evidence="3">
    <location>
        <begin position="109"/>
        <end position="128"/>
    </location>
</feature>
<dbReference type="SUPFAM" id="SSF48726">
    <property type="entry name" value="Immunoglobulin"/>
    <property type="match status" value="4"/>
</dbReference>
<keyword evidence="1" id="KW-0732">Signal</keyword>
<evidence type="ECO:0000256" key="1">
    <source>
        <dbReference type="ARBA" id="ARBA00022729"/>
    </source>
</evidence>
<dbReference type="Pfam" id="PF19030">
    <property type="entry name" value="TSP1_ADAMTS"/>
    <property type="match status" value="7"/>
</dbReference>